<name>A0A940X011_9BACI</name>
<protein>
    <submittedName>
        <fullName evidence="1">Peptidyl-prolyl cis-trans isomerase</fullName>
    </submittedName>
</protein>
<comment type="caution">
    <text evidence="1">The sequence shown here is derived from an EMBL/GenBank/DDBJ whole genome shotgun (WGS) entry which is preliminary data.</text>
</comment>
<accession>A0A940X011</accession>
<dbReference type="GO" id="GO:0016853">
    <property type="term" value="F:isomerase activity"/>
    <property type="evidence" value="ECO:0007669"/>
    <property type="project" value="UniProtKB-KW"/>
</dbReference>
<reference evidence="1" key="1">
    <citation type="submission" date="2021-03" db="EMBL/GenBank/DDBJ databases">
        <title>Bacillus suaedae sp. nov., isolated from Suaeda aralocaspica.</title>
        <authorList>
            <person name="Lei R.F.R."/>
        </authorList>
    </citation>
    <scope>NUCLEOTIDE SEQUENCE</scope>
    <source>
        <strain evidence="1">YZJH907-2</strain>
    </source>
</reference>
<dbReference type="AlphaFoldDB" id="A0A940X011"/>
<evidence type="ECO:0000313" key="2">
    <source>
        <dbReference type="Proteomes" id="UP000678228"/>
    </source>
</evidence>
<gene>
    <name evidence="1" type="ORF">J7W16_13595</name>
</gene>
<dbReference type="Proteomes" id="UP000678228">
    <property type="component" value="Unassembled WGS sequence"/>
</dbReference>
<organism evidence="1 2">
    <name type="scientific">Halalkalibacter suaedae</name>
    <dbReference type="NCBI Taxonomy" id="2822140"/>
    <lineage>
        <taxon>Bacteria</taxon>
        <taxon>Bacillati</taxon>
        <taxon>Bacillota</taxon>
        <taxon>Bacilli</taxon>
        <taxon>Bacillales</taxon>
        <taxon>Bacillaceae</taxon>
        <taxon>Halalkalibacter</taxon>
    </lineage>
</organism>
<sequence length="169" mass="19145">MQEFVFFIEGTVKKPLTIDPTVWIFDERKVDLETYFEEERITEDAEELYTKAISAQWDKEILEGSSPPSPQSNGNKIKYNKQELTNGSFAMPLRPFLNNCEPLEGVSKAEIITTTESIMIDYSVAVEALVGFSAKGKPLREDGPVHLYFGDGSNKETPIRNIKKVILHK</sequence>
<evidence type="ECO:0000313" key="1">
    <source>
        <dbReference type="EMBL" id="MBP3952170.1"/>
    </source>
</evidence>
<proteinExistence type="predicted"/>
<keyword evidence="2" id="KW-1185">Reference proteome</keyword>
<keyword evidence="1" id="KW-0413">Isomerase</keyword>
<dbReference type="EMBL" id="JAGKSQ010000005">
    <property type="protein sequence ID" value="MBP3952170.1"/>
    <property type="molecule type" value="Genomic_DNA"/>
</dbReference>
<dbReference type="RefSeq" id="WP_210597862.1">
    <property type="nucleotide sequence ID" value="NZ_JAGKSQ010000005.1"/>
</dbReference>